<comment type="caution">
    <text evidence="2">The sequence shown here is derived from an EMBL/GenBank/DDBJ whole genome shotgun (WGS) entry which is preliminary data.</text>
</comment>
<dbReference type="Proteomes" id="UP000653454">
    <property type="component" value="Unassembled WGS sequence"/>
</dbReference>
<name>A0A8S4E4N5_PLUXY</name>
<accession>A0A8S4E4N5</accession>
<dbReference type="EMBL" id="CAJHNJ030000012">
    <property type="protein sequence ID" value="CAG9110015.1"/>
    <property type="molecule type" value="Genomic_DNA"/>
</dbReference>
<keyword evidence="3" id="KW-1185">Reference proteome</keyword>
<feature type="region of interest" description="Disordered" evidence="1">
    <location>
        <begin position="1"/>
        <end position="55"/>
    </location>
</feature>
<evidence type="ECO:0000313" key="2">
    <source>
        <dbReference type="EMBL" id="CAG9110015.1"/>
    </source>
</evidence>
<dbReference type="AlphaFoldDB" id="A0A8S4E4N5"/>
<evidence type="ECO:0000313" key="3">
    <source>
        <dbReference type="Proteomes" id="UP000653454"/>
    </source>
</evidence>
<gene>
    <name evidence="2" type="ORF">PLXY2_LOCUS4274</name>
</gene>
<protein>
    <submittedName>
        <fullName evidence="2">(diamondback moth) hypothetical protein</fullName>
    </submittedName>
</protein>
<evidence type="ECO:0000256" key="1">
    <source>
        <dbReference type="SAM" id="MobiDB-lite"/>
    </source>
</evidence>
<reference evidence="2" key="1">
    <citation type="submission" date="2020-11" db="EMBL/GenBank/DDBJ databases">
        <authorList>
            <person name="Whiteford S."/>
        </authorList>
    </citation>
    <scope>NUCLEOTIDE SEQUENCE</scope>
</reference>
<sequence>MDTSNIMNEIEPHESFRSPPRRRRSTFFVGRESLAPQPPEYHDDSECDTETEEHKQNLSKYSADLLLEKERWKKEVNERRNKYHDLRQQYQLATKAPSRSRITSSYSSLTNDDIEFLKGKSNLSTFVQSQQKLHQSVKQTMALYRRLNKLDNDMLAYSESKVNKVTEYIFENSTVEPME</sequence>
<organism evidence="2 3">
    <name type="scientific">Plutella xylostella</name>
    <name type="common">Diamondback moth</name>
    <name type="synonym">Plutella maculipennis</name>
    <dbReference type="NCBI Taxonomy" id="51655"/>
    <lineage>
        <taxon>Eukaryota</taxon>
        <taxon>Metazoa</taxon>
        <taxon>Ecdysozoa</taxon>
        <taxon>Arthropoda</taxon>
        <taxon>Hexapoda</taxon>
        <taxon>Insecta</taxon>
        <taxon>Pterygota</taxon>
        <taxon>Neoptera</taxon>
        <taxon>Endopterygota</taxon>
        <taxon>Lepidoptera</taxon>
        <taxon>Glossata</taxon>
        <taxon>Ditrysia</taxon>
        <taxon>Yponomeutoidea</taxon>
        <taxon>Plutellidae</taxon>
        <taxon>Plutella</taxon>
    </lineage>
</organism>
<proteinExistence type="predicted"/>